<dbReference type="PANTHER" id="PTHR11746">
    <property type="entry name" value="O-METHYLTRANSFERASE"/>
    <property type="match status" value="1"/>
</dbReference>
<evidence type="ECO:0000313" key="10">
    <source>
        <dbReference type="Proteomes" id="UP001293593"/>
    </source>
</evidence>
<dbReference type="PROSITE" id="PS51683">
    <property type="entry name" value="SAM_OMT_II"/>
    <property type="match status" value="1"/>
</dbReference>
<evidence type="ECO:0000256" key="3">
    <source>
        <dbReference type="ARBA" id="ARBA00022691"/>
    </source>
</evidence>
<dbReference type="Gene3D" id="3.40.50.150">
    <property type="entry name" value="Vaccinia Virus protein VP39"/>
    <property type="match status" value="1"/>
</dbReference>
<dbReference type="FunFam" id="3.40.50.150:FF:000057">
    <property type="entry name" value="O-methyltransferase ZRP4"/>
    <property type="match status" value="1"/>
</dbReference>
<dbReference type="EMBL" id="JAWXYG010000005">
    <property type="protein sequence ID" value="KAK4271641.1"/>
    <property type="molecule type" value="Genomic_DNA"/>
</dbReference>
<dbReference type="Proteomes" id="UP001293593">
    <property type="component" value="Unassembled WGS sequence"/>
</dbReference>
<evidence type="ECO:0000259" key="7">
    <source>
        <dbReference type="Pfam" id="PF00891"/>
    </source>
</evidence>
<dbReference type="EC" id="2.1.1.150" evidence="5"/>
<keyword evidence="1" id="KW-0489">Methyltransferase</keyword>
<keyword evidence="3" id="KW-0949">S-adenosyl-L-methionine</keyword>
<dbReference type="InterPro" id="IPR012967">
    <property type="entry name" value="COMT_dimerisation"/>
</dbReference>
<dbReference type="InterPro" id="IPR016461">
    <property type="entry name" value="COMT-like"/>
</dbReference>
<dbReference type="SUPFAM" id="SSF46785">
    <property type="entry name" value="Winged helix' DNA-binding domain"/>
    <property type="match status" value="1"/>
</dbReference>
<comment type="caution">
    <text evidence="9">The sequence shown here is derived from an EMBL/GenBank/DDBJ whole genome shotgun (WGS) entry which is preliminary data.</text>
</comment>
<dbReference type="InterPro" id="IPR001077">
    <property type="entry name" value="COMT_C"/>
</dbReference>
<protein>
    <recommendedName>
        <fullName evidence="5">isoflavone 7-O-methyltransferase</fullName>
        <ecNumber evidence="5">2.1.1.150</ecNumber>
    </recommendedName>
</protein>
<dbReference type="InterPro" id="IPR036390">
    <property type="entry name" value="WH_DNA-bd_sf"/>
</dbReference>
<gene>
    <name evidence="9" type="ORF">QN277_020304</name>
</gene>
<feature type="domain" description="O-methyltransferase C-terminal" evidence="7">
    <location>
        <begin position="131"/>
        <end position="339"/>
    </location>
</feature>
<keyword evidence="2" id="KW-0808">Transferase</keyword>
<dbReference type="GO" id="GO:0046983">
    <property type="term" value="F:protein dimerization activity"/>
    <property type="evidence" value="ECO:0007669"/>
    <property type="project" value="InterPro"/>
</dbReference>
<feature type="domain" description="O-methyltransferase dimerisation" evidence="8">
    <location>
        <begin position="18"/>
        <end position="109"/>
    </location>
</feature>
<evidence type="ECO:0000256" key="4">
    <source>
        <dbReference type="ARBA" id="ARBA00050968"/>
    </source>
</evidence>
<name>A0AAE1JJI1_9FABA</name>
<evidence type="ECO:0000256" key="6">
    <source>
        <dbReference type="PIRSR" id="PIRSR005739-1"/>
    </source>
</evidence>
<dbReference type="AlphaFoldDB" id="A0AAE1JJI1"/>
<dbReference type="FunFam" id="1.10.10.10:FF:000213">
    <property type="entry name" value="Coniferyl alcohol 9-O-methyltransferase"/>
    <property type="match status" value="1"/>
</dbReference>
<dbReference type="SUPFAM" id="SSF53335">
    <property type="entry name" value="S-adenosyl-L-methionine-dependent methyltransferases"/>
    <property type="match status" value="1"/>
</dbReference>
<evidence type="ECO:0000256" key="2">
    <source>
        <dbReference type="ARBA" id="ARBA00022679"/>
    </source>
</evidence>
<evidence type="ECO:0000256" key="5">
    <source>
        <dbReference type="ARBA" id="ARBA00066355"/>
    </source>
</evidence>
<feature type="active site" description="Proton acceptor" evidence="6">
    <location>
        <position position="261"/>
    </location>
</feature>
<dbReference type="Pfam" id="PF08100">
    <property type="entry name" value="Dimerisation"/>
    <property type="match status" value="1"/>
</dbReference>
<dbReference type="CDD" id="cd02440">
    <property type="entry name" value="AdoMet_MTases"/>
    <property type="match status" value="1"/>
</dbReference>
<sequence>MDSYGAEDLFQAQAHLYKLIFNFISTMSLKSAIDLGIPDTIHSHGQPMTLPMLVLALKIDPAKSGFLYRLMRFLVHSGLFVKTKVGKRGKEEEEEEAYDLSPCSRLLVQGNAPNLTCFAQCVFHPALSDPWKLLADWFYREEVNPFHCTFGMGFWEYGSENPEYGKLYNKAMVRDSEMMNLVIRDCRSVFEGMQSMVDVGGGNGAVARIISEEFPDMKFTVLDLPHVTGDLEDTENLKFVAGDMFHHIPPADSILLKLVLHAYSDEDSVRILKKCREAISGKGKEGKVIIIDIVINEKEEKHELTDPKLYFDLLMMVAVTGREREEREWKKLFLEAGFSHYKITPFFGLRSLLEVYP</sequence>
<dbReference type="GO" id="GO:0009717">
    <property type="term" value="P:isoflavonoid biosynthetic process"/>
    <property type="evidence" value="ECO:0007669"/>
    <property type="project" value="UniProtKB-ARBA"/>
</dbReference>
<proteinExistence type="predicted"/>
<dbReference type="Gene3D" id="1.10.10.10">
    <property type="entry name" value="Winged helix-like DNA-binding domain superfamily/Winged helix DNA-binding domain"/>
    <property type="match status" value="1"/>
</dbReference>
<keyword evidence="10" id="KW-1185">Reference proteome</keyword>
<evidence type="ECO:0000256" key="1">
    <source>
        <dbReference type="ARBA" id="ARBA00022603"/>
    </source>
</evidence>
<evidence type="ECO:0000313" key="9">
    <source>
        <dbReference type="EMBL" id="KAK4271641.1"/>
    </source>
</evidence>
<organism evidence="9 10">
    <name type="scientific">Acacia crassicarpa</name>
    <name type="common">northern wattle</name>
    <dbReference type="NCBI Taxonomy" id="499986"/>
    <lineage>
        <taxon>Eukaryota</taxon>
        <taxon>Viridiplantae</taxon>
        <taxon>Streptophyta</taxon>
        <taxon>Embryophyta</taxon>
        <taxon>Tracheophyta</taxon>
        <taxon>Spermatophyta</taxon>
        <taxon>Magnoliopsida</taxon>
        <taxon>eudicotyledons</taxon>
        <taxon>Gunneridae</taxon>
        <taxon>Pentapetalae</taxon>
        <taxon>rosids</taxon>
        <taxon>fabids</taxon>
        <taxon>Fabales</taxon>
        <taxon>Fabaceae</taxon>
        <taxon>Caesalpinioideae</taxon>
        <taxon>mimosoid clade</taxon>
        <taxon>Acacieae</taxon>
        <taxon>Acacia</taxon>
    </lineage>
</organism>
<evidence type="ECO:0000259" key="8">
    <source>
        <dbReference type="Pfam" id="PF08100"/>
    </source>
</evidence>
<dbReference type="Pfam" id="PF00891">
    <property type="entry name" value="Methyltransf_2"/>
    <property type="match status" value="1"/>
</dbReference>
<dbReference type="InterPro" id="IPR036388">
    <property type="entry name" value="WH-like_DNA-bd_sf"/>
</dbReference>
<accession>A0AAE1JJI1</accession>
<comment type="catalytic activity">
    <reaction evidence="4">
        <text>a 7-hydroxyisoflavone + S-adenosyl-L-methionine = a 7-methoxyisoflavone + S-adenosyl-L-homocysteine + H(+)</text>
        <dbReference type="Rhea" id="RHEA:17933"/>
        <dbReference type="ChEBI" id="CHEBI:15378"/>
        <dbReference type="ChEBI" id="CHEBI:55465"/>
        <dbReference type="ChEBI" id="CHEBI:57856"/>
        <dbReference type="ChEBI" id="CHEBI:59789"/>
        <dbReference type="ChEBI" id="CHEBI:140356"/>
        <dbReference type="EC" id="2.1.1.150"/>
    </reaction>
</comment>
<dbReference type="GO" id="GO:0033800">
    <property type="term" value="F:isoflavone 7-O-methyltransferase activity"/>
    <property type="evidence" value="ECO:0007669"/>
    <property type="project" value="UniProtKB-EC"/>
</dbReference>
<reference evidence="9" key="1">
    <citation type="submission" date="2023-10" db="EMBL/GenBank/DDBJ databases">
        <title>Chromosome-level genome of the transformable northern wattle, Acacia crassicarpa.</title>
        <authorList>
            <person name="Massaro I."/>
            <person name="Sinha N.R."/>
            <person name="Poethig S."/>
            <person name="Leichty A.R."/>
        </authorList>
    </citation>
    <scope>NUCLEOTIDE SEQUENCE</scope>
    <source>
        <strain evidence="9">Acra3RX</strain>
        <tissue evidence="9">Leaf</tissue>
    </source>
</reference>
<dbReference type="InterPro" id="IPR029063">
    <property type="entry name" value="SAM-dependent_MTases_sf"/>
</dbReference>
<dbReference type="PIRSF" id="PIRSF005739">
    <property type="entry name" value="O-mtase"/>
    <property type="match status" value="1"/>
</dbReference>
<dbReference type="GO" id="GO:0032259">
    <property type="term" value="P:methylation"/>
    <property type="evidence" value="ECO:0007669"/>
    <property type="project" value="UniProtKB-KW"/>
</dbReference>